<evidence type="ECO:0000313" key="1">
    <source>
        <dbReference type="EMBL" id="RZC82277.1"/>
    </source>
</evidence>
<accession>A0A4Y7LB91</accession>
<organism evidence="1 2">
    <name type="scientific">Papaver somniferum</name>
    <name type="common">Opium poppy</name>
    <dbReference type="NCBI Taxonomy" id="3469"/>
    <lineage>
        <taxon>Eukaryota</taxon>
        <taxon>Viridiplantae</taxon>
        <taxon>Streptophyta</taxon>
        <taxon>Embryophyta</taxon>
        <taxon>Tracheophyta</taxon>
        <taxon>Spermatophyta</taxon>
        <taxon>Magnoliopsida</taxon>
        <taxon>Ranunculales</taxon>
        <taxon>Papaveraceae</taxon>
        <taxon>Papaveroideae</taxon>
        <taxon>Papaver</taxon>
    </lineage>
</organism>
<dbReference type="Gramene" id="RZC82277">
    <property type="protein sequence ID" value="RZC82277"/>
    <property type="gene ID" value="C5167_045064"/>
</dbReference>
<name>A0A4Y7LB91_PAPSO</name>
<dbReference type="EMBL" id="CM010725">
    <property type="protein sequence ID" value="RZC82277.1"/>
    <property type="molecule type" value="Genomic_DNA"/>
</dbReference>
<proteinExistence type="predicted"/>
<protein>
    <submittedName>
        <fullName evidence="1">Uncharacterized protein</fullName>
    </submittedName>
</protein>
<dbReference type="Proteomes" id="UP000316621">
    <property type="component" value="Chromosome 11"/>
</dbReference>
<evidence type="ECO:0000313" key="2">
    <source>
        <dbReference type="Proteomes" id="UP000316621"/>
    </source>
</evidence>
<reference evidence="1 2" key="1">
    <citation type="journal article" date="2018" name="Science">
        <title>The opium poppy genome and morphinan production.</title>
        <authorList>
            <person name="Guo L."/>
            <person name="Winzer T."/>
            <person name="Yang X."/>
            <person name="Li Y."/>
            <person name="Ning Z."/>
            <person name="He Z."/>
            <person name="Teodor R."/>
            <person name="Lu Y."/>
            <person name="Bowser T.A."/>
            <person name="Graham I.A."/>
            <person name="Ye K."/>
        </authorList>
    </citation>
    <scope>NUCLEOTIDE SEQUENCE [LARGE SCALE GENOMIC DNA]</scope>
    <source>
        <strain evidence="2">cv. HN1</strain>
        <tissue evidence="1">Leaves</tissue>
    </source>
</reference>
<keyword evidence="2" id="KW-1185">Reference proteome</keyword>
<dbReference type="AlphaFoldDB" id="A0A4Y7LB91"/>
<sequence>MEFFHVSSEQIIEEYNIVLRVSEFLFDPFRSILYSGARCNQEGPVQENVPSQEKEICGCCHEANRGTTIYSSMSYEMKVDFVDVLLQLQTMETDNLKADIWYYWLLFMISESHCFQLRESFLRKKIGRAVPSAKTKFTAVMAYTPEDTLTTRYNGAHYSADRTL</sequence>
<gene>
    <name evidence="1" type="ORF">C5167_045064</name>
</gene>